<name>A0A367L0H8_9HYPO</name>
<evidence type="ECO:0000313" key="1">
    <source>
        <dbReference type="EMBL" id="RCI07943.1"/>
    </source>
</evidence>
<organism evidence="1 2">
    <name type="scientific">Ophiocordyceps polyrhachis-furcata BCC 54312</name>
    <dbReference type="NCBI Taxonomy" id="1330021"/>
    <lineage>
        <taxon>Eukaryota</taxon>
        <taxon>Fungi</taxon>
        <taxon>Dikarya</taxon>
        <taxon>Ascomycota</taxon>
        <taxon>Pezizomycotina</taxon>
        <taxon>Sordariomycetes</taxon>
        <taxon>Hypocreomycetidae</taxon>
        <taxon>Hypocreales</taxon>
        <taxon>Ophiocordycipitaceae</taxon>
        <taxon>Ophiocordyceps</taxon>
    </lineage>
</organism>
<dbReference type="EMBL" id="LKCN02000022">
    <property type="protein sequence ID" value="RCI07943.1"/>
    <property type="molecule type" value="Genomic_DNA"/>
</dbReference>
<dbReference type="AlphaFoldDB" id="A0A367L0H8"/>
<evidence type="ECO:0000313" key="2">
    <source>
        <dbReference type="Proteomes" id="UP000253664"/>
    </source>
</evidence>
<proteinExistence type="predicted"/>
<accession>A0A367L0H8</accession>
<gene>
    <name evidence="1" type="ORF">L249_7891</name>
</gene>
<comment type="caution">
    <text evidence="1">The sequence shown here is derived from an EMBL/GenBank/DDBJ whole genome shotgun (WGS) entry which is preliminary data.</text>
</comment>
<reference evidence="1 2" key="1">
    <citation type="journal article" date="2015" name="BMC Genomics">
        <title>Insights from the genome of Ophiocordyceps polyrhachis-furcata to pathogenicity and host specificity in insect fungi.</title>
        <authorList>
            <person name="Wichadakul D."/>
            <person name="Kobmoo N."/>
            <person name="Ingsriswang S."/>
            <person name="Tangphatsornruang S."/>
            <person name="Chantasingh D."/>
            <person name="Luangsa-ard J.J."/>
            <person name="Eurwilaichitr L."/>
        </authorList>
    </citation>
    <scope>NUCLEOTIDE SEQUENCE [LARGE SCALE GENOMIC DNA]</scope>
    <source>
        <strain evidence="1 2">BCC 54312</strain>
    </source>
</reference>
<dbReference type="Proteomes" id="UP000253664">
    <property type="component" value="Unassembled WGS sequence"/>
</dbReference>
<protein>
    <submittedName>
        <fullName evidence="1">Uncharacterized protein</fullName>
    </submittedName>
</protein>
<feature type="non-terminal residue" evidence="1">
    <location>
        <position position="1"/>
    </location>
</feature>
<keyword evidence="2" id="KW-1185">Reference proteome</keyword>
<sequence length="147" mass="17220">AKVAPFFEQGEEYTYNTEHFLNYLDSTAIAELEKLVQRPTKSFSDFLIRFKAKRDIPYNDYARAVSSDIIKQRCVNSICLRYSIPGHFLKSCNLRLARRLSILRMRFVDMLTRYNVLVRASRRELIVYSADNLPARDLVSAPHYPYS</sequence>